<accession>A0AAV4VDB1</accession>
<name>A0AAV4VDB1_9ARAC</name>
<dbReference type="Proteomes" id="UP001054837">
    <property type="component" value="Unassembled WGS sequence"/>
</dbReference>
<protein>
    <submittedName>
        <fullName evidence="1">Uncharacterized protein</fullName>
    </submittedName>
</protein>
<gene>
    <name evidence="1" type="ORF">CDAR_478391</name>
</gene>
<evidence type="ECO:0000313" key="2">
    <source>
        <dbReference type="Proteomes" id="UP001054837"/>
    </source>
</evidence>
<comment type="caution">
    <text evidence="1">The sequence shown here is derived from an EMBL/GenBank/DDBJ whole genome shotgun (WGS) entry which is preliminary data.</text>
</comment>
<organism evidence="1 2">
    <name type="scientific">Caerostris darwini</name>
    <dbReference type="NCBI Taxonomy" id="1538125"/>
    <lineage>
        <taxon>Eukaryota</taxon>
        <taxon>Metazoa</taxon>
        <taxon>Ecdysozoa</taxon>
        <taxon>Arthropoda</taxon>
        <taxon>Chelicerata</taxon>
        <taxon>Arachnida</taxon>
        <taxon>Araneae</taxon>
        <taxon>Araneomorphae</taxon>
        <taxon>Entelegynae</taxon>
        <taxon>Araneoidea</taxon>
        <taxon>Araneidae</taxon>
        <taxon>Caerostris</taxon>
    </lineage>
</organism>
<proteinExistence type="predicted"/>
<keyword evidence="2" id="KW-1185">Reference proteome</keyword>
<reference evidence="1 2" key="1">
    <citation type="submission" date="2021-06" db="EMBL/GenBank/DDBJ databases">
        <title>Caerostris darwini draft genome.</title>
        <authorList>
            <person name="Kono N."/>
            <person name="Arakawa K."/>
        </authorList>
    </citation>
    <scope>NUCLEOTIDE SEQUENCE [LARGE SCALE GENOMIC DNA]</scope>
</reference>
<dbReference type="EMBL" id="BPLQ01012784">
    <property type="protein sequence ID" value="GIY67859.1"/>
    <property type="molecule type" value="Genomic_DNA"/>
</dbReference>
<evidence type="ECO:0000313" key="1">
    <source>
        <dbReference type="EMBL" id="GIY67859.1"/>
    </source>
</evidence>
<dbReference type="AlphaFoldDB" id="A0AAV4VDB1"/>
<sequence length="89" mass="9753">MVCFLTRPPNAHRPHPPLFFGCQEEQSLLNALKGGPRVRKGTAPALPFVARATSPVRVTALLLLRCNADGEWQPLSSACTDQNLGRIYL</sequence>